<dbReference type="InterPro" id="IPR004830">
    <property type="entry name" value="LRR_variant"/>
</dbReference>
<comment type="caution">
    <text evidence="2">The sequence shown here is derived from an EMBL/GenBank/DDBJ whole genome shotgun (WGS) entry which is preliminary data.</text>
</comment>
<keyword evidence="3" id="KW-1185">Reference proteome</keyword>
<dbReference type="SUPFAM" id="SSF48371">
    <property type="entry name" value="ARM repeat"/>
    <property type="match status" value="2"/>
</dbReference>
<evidence type="ECO:0000256" key="1">
    <source>
        <dbReference type="SAM" id="MobiDB-lite"/>
    </source>
</evidence>
<proteinExistence type="predicted"/>
<organism evidence="2 3">
    <name type="scientific">Aromatoleum toluvorans</name>
    <dbReference type="NCBI Taxonomy" id="92002"/>
    <lineage>
        <taxon>Bacteria</taxon>
        <taxon>Pseudomonadati</taxon>
        <taxon>Pseudomonadota</taxon>
        <taxon>Betaproteobacteria</taxon>
        <taxon>Rhodocyclales</taxon>
        <taxon>Rhodocyclaceae</taxon>
        <taxon>Aromatoleum</taxon>
    </lineage>
</organism>
<dbReference type="Gene3D" id="1.25.10.10">
    <property type="entry name" value="Leucine-rich Repeat Variant"/>
    <property type="match status" value="1"/>
</dbReference>
<dbReference type="Proteomes" id="UP000623795">
    <property type="component" value="Unassembled WGS sequence"/>
</dbReference>
<gene>
    <name evidence="2" type="ORF">GPA22_03905</name>
</gene>
<name>A0ABX1PUK3_9RHOO</name>
<evidence type="ECO:0000313" key="2">
    <source>
        <dbReference type="EMBL" id="NMG42880.1"/>
    </source>
</evidence>
<feature type="region of interest" description="Disordered" evidence="1">
    <location>
        <begin position="467"/>
        <end position="490"/>
    </location>
</feature>
<dbReference type="InterPro" id="IPR011989">
    <property type="entry name" value="ARM-like"/>
</dbReference>
<dbReference type="Pfam" id="PF01816">
    <property type="entry name" value="LRV"/>
    <property type="match status" value="1"/>
</dbReference>
<dbReference type="RefSeq" id="WP_169254784.1">
    <property type="nucleotide sequence ID" value="NZ_WTVN01000003.1"/>
</dbReference>
<sequence length="490" mass="53772">MRSSPDRSGTARRHWRELAERACTDEAPFAAAALYPYAAPRERAGLEARMFGERRDRLLLASAPFVAPAVLARLAALDDGGAVQLRLARNPATSAAALGALWRADASPRLRQLIARHARTPRAVLGQIAAAAGEIETLRALCENGGVAAEVLATVSERRIGVLQRLLAVNIATAEDTLLALWAEADDEAVRAQILLHPHCPDVLLATVPASLLERRCLARQQRAPRALLAELANDRDAAVRRAAAENPGTPLAALVANCFDADATVRHAVAARRDLPPALAGCLVDDADARVRRALARNPACPPELLVRPATDADAEVRRAAARHPHCPHELLDRLSRDEVTWVQAAVAYRDELPYAVLRRLARSSDVDVLAGVARHPATAPSRLARLAIHDCPDVRRAVILNPRTPRMVLRLLRQDGYALHRAMAVDHPRFADTDRWRMRDDPDVQVRFRVFQHFARRDAMPAAHEASVHVTQLSHYQPHPPKEHMETT</sequence>
<reference evidence="2 3" key="1">
    <citation type="submission" date="2019-12" db="EMBL/GenBank/DDBJ databases">
        <title>Comparative genomics gives insights into the taxonomy of the Azoarcus-Aromatoleum group and reveals separate origins of nif in the plant-associated Azoarcus and non-plant-associated Aromatoleum sub-groups.</title>
        <authorList>
            <person name="Lafos M."/>
            <person name="Maluk M."/>
            <person name="Batista M."/>
            <person name="Junghare M."/>
            <person name="Carmona M."/>
            <person name="Faoro H."/>
            <person name="Cruz L.M."/>
            <person name="Battistoni F."/>
            <person name="De Souza E."/>
            <person name="Pedrosa F."/>
            <person name="Chen W.-M."/>
            <person name="Poole P.S."/>
            <person name="Dixon R.A."/>
            <person name="James E.K."/>
        </authorList>
    </citation>
    <scope>NUCLEOTIDE SEQUENCE [LARGE SCALE GENOMIC DNA]</scope>
    <source>
        <strain evidence="2 3">Td21</strain>
    </source>
</reference>
<dbReference type="InterPro" id="IPR016024">
    <property type="entry name" value="ARM-type_fold"/>
</dbReference>
<evidence type="ECO:0008006" key="4">
    <source>
        <dbReference type="Google" id="ProtNLM"/>
    </source>
</evidence>
<evidence type="ECO:0000313" key="3">
    <source>
        <dbReference type="Proteomes" id="UP000623795"/>
    </source>
</evidence>
<accession>A0ABX1PUK3</accession>
<protein>
    <recommendedName>
        <fullName evidence="4">Leucine rich repeat variant</fullName>
    </recommendedName>
</protein>
<dbReference type="EMBL" id="WTVN01000003">
    <property type="protein sequence ID" value="NMG42880.1"/>
    <property type="molecule type" value="Genomic_DNA"/>
</dbReference>